<dbReference type="OrthoDB" id="880456at2"/>
<gene>
    <name evidence="1" type="ORF">SAMN05421867_10596</name>
</gene>
<dbReference type="AlphaFoldDB" id="A0A1I0XJ64"/>
<accession>A0A1I0XJ64</accession>
<dbReference type="Pfam" id="PF10604">
    <property type="entry name" value="Polyketide_cyc2"/>
    <property type="match status" value="1"/>
</dbReference>
<reference evidence="2" key="1">
    <citation type="submission" date="2016-10" db="EMBL/GenBank/DDBJ databases">
        <authorList>
            <person name="Varghese N."/>
            <person name="Submissions S."/>
        </authorList>
    </citation>
    <scope>NUCLEOTIDE SEQUENCE [LARGE SCALE GENOMIC DNA]</scope>
    <source>
        <strain evidence="2">CGMCC 4.6945</strain>
    </source>
</reference>
<organism evidence="1 2">
    <name type="scientific">Cellulomonas marina</name>
    <dbReference type="NCBI Taxonomy" id="988821"/>
    <lineage>
        <taxon>Bacteria</taxon>
        <taxon>Bacillati</taxon>
        <taxon>Actinomycetota</taxon>
        <taxon>Actinomycetes</taxon>
        <taxon>Micrococcales</taxon>
        <taxon>Cellulomonadaceae</taxon>
        <taxon>Cellulomonas</taxon>
    </lineage>
</organism>
<dbReference type="Gene3D" id="3.30.530.20">
    <property type="match status" value="1"/>
</dbReference>
<dbReference type="EMBL" id="FOKA01000005">
    <property type="protein sequence ID" value="SFB01052.1"/>
    <property type="molecule type" value="Genomic_DNA"/>
</dbReference>
<dbReference type="InterPro" id="IPR019587">
    <property type="entry name" value="Polyketide_cyclase/dehydratase"/>
</dbReference>
<sequence>MTDDVRDLRVHVARPVAEVHAFASAPANLPRWAPGLGRAVRRDGDDWFVEQPDGWARVRFTAPDEVGVLDHDVLTASGDTVHVGLRAVPADGGCDVLFTLRRPPGASDEELERDAALVAADLERLRQVVESEDPSGA</sequence>
<dbReference type="Proteomes" id="UP000199012">
    <property type="component" value="Unassembled WGS sequence"/>
</dbReference>
<name>A0A1I0XJ64_9CELL</name>
<proteinExistence type="predicted"/>
<protein>
    <submittedName>
        <fullName evidence="1">Polyketide cyclase / dehydrase and lipid transport</fullName>
    </submittedName>
</protein>
<evidence type="ECO:0000313" key="1">
    <source>
        <dbReference type="EMBL" id="SFB01052.1"/>
    </source>
</evidence>
<evidence type="ECO:0000313" key="2">
    <source>
        <dbReference type="Proteomes" id="UP000199012"/>
    </source>
</evidence>
<keyword evidence="2" id="KW-1185">Reference proteome</keyword>
<dbReference type="InterPro" id="IPR023393">
    <property type="entry name" value="START-like_dom_sf"/>
</dbReference>
<dbReference type="SUPFAM" id="SSF55961">
    <property type="entry name" value="Bet v1-like"/>
    <property type="match status" value="1"/>
</dbReference>
<dbReference type="RefSeq" id="WP_090031816.1">
    <property type="nucleotide sequence ID" value="NZ_BONM01000026.1"/>
</dbReference>
<dbReference type="STRING" id="988821.SAMN05421867_10596"/>